<sequence length="58" mass="6445">MAQEERAIVVMSDLLDLHGRRVFDHEIILSPKCCDLLILISRAPTSFITDVKATTTCG</sequence>
<keyword evidence="2" id="KW-1185">Reference proteome</keyword>
<evidence type="ECO:0000313" key="2">
    <source>
        <dbReference type="Proteomes" id="UP000016566"/>
    </source>
</evidence>
<proteinExistence type="predicted"/>
<evidence type="ECO:0000313" key="1">
    <source>
        <dbReference type="EMBL" id="GAD56575.1"/>
    </source>
</evidence>
<gene>
    <name evidence="1" type="ORF">MBELCI_2627</name>
</gene>
<name>U2Z571_9RHOB</name>
<comment type="caution">
    <text evidence="1">The sequence shown here is derived from an EMBL/GenBank/DDBJ whole genome shotgun (WGS) entry which is preliminary data.</text>
</comment>
<organism evidence="1 2">
    <name type="scientific">Limimaricola cinnabarinus LL-001</name>
    <dbReference type="NCBI Taxonomy" id="1337093"/>
    <lineage>
        <taxon>Bacteria</taxon>
        <taxon>Pseudomonadati</taxon>
        <taxon>Pseudomonadota</taxon>
        <taxon>Alphaproteobacteria</taxon>
        <taxon>Rhodobacterales</taxon>
        <taxon>Paracoccaceae</taxon>
        <taxon>Limimaricola</taxon>
    </lineage>
</organism>
<dbReference type="Proteomes" id="UP000016566">
    <property type="component" value="Unassembled WGS sequence"/>
</dbReference>
<dbReference type="STRING" id="1337093.MBELCI_2627"/>
<dbReference type="AlphaFoldDB" id="U2Z571"/>
<reference evidence="1" key="1">
    <citation type="journal article" date="2013" name="Genome Announc.">
        <title>Draft Genome Sequence of Loktanella cinnabarina LL-001T, Isolated from Deep-Sea Floor Sediment.</title>
        <authorList>
            <person name="Nishi S."/>
            <person name="Tsubouchi T."/>
            <person name="Takaki Y."/>
            <person name="Koyanagi R."/>
            <person name="Satoh N."/>
            <person name="Maruyama T."/>
            <person name="Hatada Y."/>
        </authorList>
    </citation>
    <scope>NUCLEOTIDE SEQUENCE [LARGE SCALE GENOMIC DNA]</scope>
    <source>
        <strain evidence="1">LL-001</strain>
    </source>
</reference>
<dbReference type="EMBL" id="BATB01000041">
    <property type="protein sequence ID" value="GAD56575.1"/>
    <property type="molecule type" value="Genomic_DNA"/>
</dbReference>
<accession>U2Z571</accession>
<protein>
    <submittedName>
        <fullName evidence="1">Uncharacterized protein</fullName>
    </submittedName>
</protein>